<dbReference type="Proteomes" id="UP001595741">
    <property type="component" value="Unassembled WGS sequence"/>
</dbReference>
<dbReference type="InterPro" id="IPR000667">
    <property type="entry name" value="Peptidase_S13"/>
</dbReference>
<dbReference type="GO" id="GO:0009002">
    <property type="term" value="F:serine-type D-Ala-D-Ala carboxypeptidase activity"/>
    <property type="evidence" value="ECO:0007669"/>
    <property type="project" value="UniProtKB-EC"/>
</dbReference>
<protein>
    <submittedName>
        <fullName evidence="4">D-alanyl-D-alanine carboxypeptidase/D-alanyl-D-alanine-endopeptidase</fullName>
        <ecNumber evidence="4">3.4.16.4</ecNumber>
    </submittedName>
</protein>
<dbReference type="PANTHER" id="PTHR30023:SF0">
    <property type="entry name" value="PENICILLIN-SENSITIVE CARBOXYPEPTIDASE A"/>
    <property type="match status" value="1"/>
</dbReference>
<evidence type="ECO:0000256" key="2">
    <source>
        <dbReference type="ARBA" id="ARBA00022801"/>
    </source>
</evidence>
<reference evidence="5" key="1">
    <citation type="journal article" date="2019" name="Int. J. Syst. Evol. Microbiol.">
        <title>The Global Catalogue of Microorganisms (GCM) 10K type strain sequencing project: providing services to taxonomists for standard genome sequencing and annotation.</title>
        <authorList>
            <consortium name="The Broad Institute Genomics Platform"/>
            <consortium name="The Broad Institute Genome Sequencing Center for Infectious Disease"/>
            <person name="Wu L."/>
            <person name="Ma J."/>
        </authorList>
    </citation>
    <scope>NUCLEOTIDE SEQUENCE [LARGE SCALE GENOMIC DNA]</scope>
    <source>
        <strain evidence="5">KCTC 42742</strain>
    </source>
</reference>
<comment type="caution">
    <text evidence="4">The sequence shown here is derived from an EMBL/GenBank/DDBJ whole genome shotgun (WGS) entry which is preliminary data.</text>
</comment>
<dbReference type="EC" id="3.4.16.4" evidence="4"/>
<dbReference type="Gene3D" id="3.50.80.20">
    <property type="entry name" value="D-Ala-D-Ala carboxypeptidase C, peptidase S13"/>
    <property type="match status" value="1"/>
</dbReference>
<dbReference type="EMBL" id="JBHRXN010000001">
    <property type="protein sequence ID" value="MFC3530659.1"/>
    <property type="molecule type" value="Genomic_DNA"/>
</dbReference>
<feature type="chain" id="PRO_5045297698" evidence="3">
    <location>
        <begin position="18"/>
        <end position="463"/>
    </location>
</feature>
<proteinExistence type="inferred from homology"/>
<keyword evidence="4" id="KW-0645">Protease</keyword>
<comment type="similarity">
    <text evidence="1">Belongs to the peptidase S13 family.</text>
</comment>
<evidence type="ECO:0000256" key="1">
    <source>
        <dbReference type="ARBA" id="ARBA00006096"/>
    </source>
</evidence>
<dbReference type="Pfam" id="PF02113">
    <property type="entry name" value="Peptidase_S13"/>
    <property type="match status" value="1"/>
</dbReference>
<dbReference type="InterPro" id="IPR012338">
    <property type="entry name" value="Beta-lactam/transpept-like"/>
</dbReference>
<evidence type="ECO:0000313" key="5">
    <source>
        <dbReference type="Proteomes" id="UP001595741"/>
    </source>
</evidence>
<dbReference type="PANTHER" id="PTHR30023">
    <property type="entry name" value="D-ALANYL-D-ALANINE CARBOXYPEPTIDASE"/>
    <property type="match status" value="1"/>
</dbReference>
<name>A0ABV7R8U2_9NEIS</name>
<sequence length="463" mass="49250">MKRFLLLLAVVAAPLYAAAPAGFDDDEIALWAAPVEGGGEFEAHRADAAVNPASTMKLLTSWAALNRLGPNFRWQSEFKTTAALVDGVLQGDLYWLGRGDPRLDSARLTEMLRQLRLRGVRDITGRLLLDQSAWQGIGTAEGFGGDAERVFTVAPHTHQLNLKVAWLRYRFDDGRPQVALDPPLPGISVDNRLQLGDGASCGDVRRFVTVAQQGARLIVSGRLPPACDGAANYVNLLDSNEFAQQAFAALWQQLGGSGPRGLALASTPPGARSLLRWDSADTLASVLVDMNKYSNNTMARSVLLTVGAQYPASGNTLADGERSLRGLLAERGLPQQPLTLENGAGLSRRERVSARLLGEVLRDALRGAYGPELAASLPLAGEDGTLKKRLGEVGGSLRLKTGSLDNVRALAGYWQAPSGQRLVLVAIVNSARAERLTPQLDAAVAAVVARYQARLAAAAAGGL</sequence>
<keyword evidence="4" id="KW-0121">Carboxypeptidase</keyword>
<dbReference type="RefSeq" id="WP_386087316.1">
    <property type="nucleotide sequence ID" value="NZ_JBHRXN010000001.1"/>
</dbReference>
<evidence type="ECO:0000313" key="4">
    <source>
        <dbReference type="EMBL" id="MFC3530659.1"/>
    </source>
</evidence>
<dbReference type="SUPFAM" id="SSF56601">
    <property type="entry name" value="beta-lactamase/transpeptidase-like"/>
    <property type="match status" value="1"/>
</dbReference>
<dbReference type="PRINTS" id="PR00922">
    <property type="entry name" value="DADACBPTASE3"/>
</dbReference>
<gene>
    <name evidence="4" type="primary">dacB</name>
    <name evidence="4" type="ORF">ACFOLG_00520</name>
</gene>
<evidence type="ECO:0000256" key="3">
    <source>
        <dbReference type="SAM" id="SignalP"/>
    </source>
</evidence>
<dbReference type="Gene3D" id="3.40.710.10">
    <property type="entry name" value="DD-peptidase/beta-lactamase superfamily"/>
    <property type="match status" value="1"/>
</dbReference>
<keyword evidence="3" id="KW-0732">Signal</keyword>
<keyword evidence="2 4" id="KW-0378">Hydrolase</keyword>
<dbReference type="NCBIfam" id="TIGR00666">
    <property type="entry name" value="PBP4"/>
    <property type="match status" value="1"/>
</dbReference>
<keyword evidence="5" id="KW-1185">Reference proteome</keyword>
<accession>A0ABV7R8U2</accession>
<organism evidence="4 5">
    <name type="scientific">Vogesella facilis</name>
    <dbReference type="NCBI Taxonomy" id="1655232"/>
    <lineage>
        <taxon>Bacteria</taxon>
        <taxon>Pseudomonadati</taxon>
        <taxon>Pseudomonadota</taxon>
        <taxon>Betaproteobacteria</taxon>
        <taxon>Neisseriales</taxon>
        <taxon>Chromobacteriaceae</taxon>
        <taxon>Vogesella</taxon>
    </lineage>
</organism>
<feature type="signal peptide" evidence="3">
    <location>
        <begin position="1"/>
        <end position="17"/>
    </location>
</feature>